<keyword evidence="3" id="KW-0963">Cytoplasm</keyword>
<comment type="subcellular location">
    <subcellularLocation>
        <location evidence="1">Cytoplasm</location>
        <location evidence="1">Cytoskeleton</location>
        <location evidence="1">Cilium axoneme</location>
    </subcellularLocation>
</comment>
<dbReference type="EMBL" id="JBEDNZ010000004">
    <property type="protein sequence ID" value="KAL0848741.1"/>
    <property type="molecule type" value="Genomic_DNA"/>
</dbReference>
<evidence type="ECO:0000256" key="5">
    <source>
        <dbReference type="ARBA" id="ARBA00022701"/>
    </source>
</evidence>
<evidence type="ECO:0000313" key="13">
    <source>
        <dbReference type="EMBL" id="KAL0803265.1"/>
    </source>
</evidence>
<proteinExistence type="inferred from homology"/>
<dbReference type="EMBL" id="JBEUOH010000004">
    <property type="protein sequence ID" value="KAL0894327.1"/>
    <property type="molecule type" value="Genomic_DNA"/>
</dbReference>
<evidence type="ECO:0000313" key="17">
    <source>
        <dbReference type="Proteomes" id="UP001549921"/>
    </source>
</evidence>
<organism evidence="13 17">
    <name type="scientific">Loxostege sticticalis</name>
    <name type="common">Beet webworm moth</name>
    <dbReference type="NCBI Taxonomy" id="481309"/>
    <lineage>
        <taxon>Eukaryota</taxon>
        <taxon>Metazoa</taxon>
        <taxon>Ecdysozoa</taxon>
        <taxon>Arthropoda</taxon>
        <taxon>Hexapoda</taxon>
        <taxon>Insecta</taxon>
        <taxon>Pterygota</taxon>
        <taxon>Neoptera</taxon>
        <taxon>Endopterygota</taxon>
        <taxon>Lepidoptera</taxon>
        <taxon>Glossata</taxon>
        <taxon>Ditrysia</taxon>
        <taxon>Pyraloidea</taxon>
        <taxon>Crambidae</taxon>
        <taxon>Pyraustinae</taxon>
        <taxon>Loxostege</taxon>
    </lineage>
</organism>
<dbReference type="EMBL" id="JBEDNZ010000050">
    <property type="protein sequence ID" value="KAL0803265.1"/>
    <property type="molecule type" value="Genomic_DNA"/>
</dbReference>
<name>A0ABD0S448_LOXSC</name>
<comment type="caution">
    <text evidence="13">The sequence shown here is derived from an EMBL/GenBank/DDBJ whole genome shotgun (WGS) entry which is preliminary data.</text>
</comment>
<keyword evidence="7" id="KW-0243">Dynein</keyword>
<evidence type="ECO:0000256" key="3">
    <source>
        <dbReference type="ARBA" id="ARBA00022490"/>
    </source>
</evidence>
<evidence type="ECO:0000313" key="15">
    <source>
        <dbReference type="EMBL" id="KAL0894327.1"/>
    </source>
</evidence>
<keyword evidence="5" id="KW-0493">Microtubule</keyword>
<reference evidence="16 17" key="1">
    <citation type="submission" date="2024-06" db="EMBL/GenBank/DDBJ databases">
        <title>A chromosome-level genome assembly of beet webworm, Loxostege sticticalis.</title>
        <authorList>
            <person name="Zhang Y."/>
        </authorList>
    </citation>
    <scope>NUCLEOTIDE SEQUENCE [LARGE SCALE GENOMIC DNA]</scope>
    <source>
        <strain evidence="15">AQ026</strain>
        <strain evidence="13">AQ028</strain>
        <tissue evidence="13">Male pupae</tissue>
        <tissue evidence="15">Whole body</tissue>
    </source>
</reference>
<dbReference type="AlphaFoldDB" id="A0ABD0S448"/>
<dbReference type="GO" id="GO:0030286">
    <property type="term" value="C:dynein complex"/>
    <property type="evidence" value="ECO:0007669"/>
    <property type="project" value="UniProtKB-KW"/>
</dbReference>
<evidence type="ECO:0008006" key="18">
    <source>
        <dbReference type="Google" id="ProtNLM"/>
    </source>
</evidence>
<dbReference type="Proteomes" id="UP001549921">
    <property type="component" value="Unassembled WGS sequence"/>
</dbReference>
<evidence type="ECO:0000256" key="9">
    <source>
        <dbReference type="ARBA" id="ARBA00023175"/>
    </source>
</evidence>
<keyword evidence="9" id="KW-0505">Motor protein</keyword>
<accession>A0ABD0S448</accession>
<dbReference type="InterPro" id="IPR036322">
    <property type="entry name" value="WD40_repeat_dom_sf"/>
</dbReference>
<sequence>MDIAYQYSKMRSSFGRQPMFCEFGPEMCDSIPVNEKEQKLYILRNPVHQITQNTPCFSENHINTIRAEYSMSGANHAEGGWPKDVHVIDPEATQRYRRKVEKDDGYIHCVMSLSADMEHYVLQNNAIDMYETYYTEMSALPPVERNCMRTVNVYRDPTTHGAGRPVSSVAWDPEGGHHFVVTYVDVDFNRTPRGSLDAYFWDLENANTPLLSITPPCTLLDLQYNPRDHNVLAGALVNGQVAIWDRRKGGSPVSSCPPHVAHRDLVRNVLFIASKSGQEFFSGGPDGACKWWDCRNMSDYTEEMIIDLVKSANDVPSMALSNGISVLEYEPTIPTRFMVGTENGYVVSGNRKGKTPLDKLPAKFDAHLGPVWALRRNPGFLKNFLTVGDWTARVWSDDCRESAVIFSPPLRHKITDGDWSPTRLSLMLLTQWDGLVSAWDLLRRQHAPVLAMQACEEPLLRVTVQDAGSLAALGSRKGNIYMIELSHSMTQSDKNDKALMTVMLEREAKRERVLEARLREIRLKMRQAEEGSPRHSVGEPDPSVGDRDLHEATAEYMALVKKEMASMH</sequence>
<dbReference type="InterPro" id="IPR001680">
    <property type="entry name" value="WD40_rpt"/>
</dbReference>
<keyword evidence="16" id="KW-1185">Reference proteome</keyword>
<feature type="region of interest" description="Disordered" evidence="12">
    <location>
        <begin position="525"/>
        <end position="547"/>
    </location>
</feature>
<dbReference type="InterPro" id="IPR050687">
    <property type="entry name" value="Dynein_IC"/>
</dbReference>
<dbReference type="Gene3D" id="2.130.10.10">
    <property type="entry name" value="YVTN repeat-like/Quinoprotein amine dehydrogenase"/>
    <property type="match status" value="2"/>
</dbReference>
<evidence type="ECO:0000256" key="2">
    <source>
        <dbReference type="ARBA" id="ARBA00011059"/>
    </source>
</evidence>
<dbReference type="GO" id="GO:0005930">
    <property type="term" value="C:axoneme"/>
    <property type="evidence" value="ECO:0007669"/>
    <property type="project" value="UniProtKB-SubCell"/>
</dbReference>
<evidence type="ECO:0000256" key="6">
    <source>
        <dbReference type="ARBA" id="ARBA00022737"/>
    </source>
</evidence>
<gene>
    <name evidence="15" type="ORF">ABMA27_012953</name>
    <name evidence="14" type="ORF">ABMA28_013176</name>
    <name evidence="13" type="ORF">ABMA28_017266</name>
</gene>
<dbReference type="GO" id="GO:0005874">
    <property type="term" value="C:microtubule"/>
    <property type="evidence" value="ECO:0007669"/>
    <property type="project" value="UniProtKB-KW"/>
</dbReference>
<evidence type="ECO:0000256" key="1">
    <source>
        <dbReference type="ARBA" id="ARBA00004430"/>
    </source>
</evidence>
<keyword evidence="11" id="KW-0966">Cell projection</keyword>
<dbReference type="SUPFAM" id="SSF50978">
    <property type="entry name" value="WD40 repeat-like"/>
    <property type="match status" value="1"/>
</dbReference>
<dbReference type="Proteomes" id="UP001549920">
    <property type="component" value="Unassembled WGS sequence"/>
</dbReference>
<evidence type="ECO:0000256" key="11">
    <source>
        <dbReference type="ARBA" id="ARBA00023273"/>
    </source>
</evidence>
<evidence type="ECO:0000313" key="14">
    <source>
        <dbReference type="EMBL" id="KAL0848741.1"/>
    </source>
</evidence>
<evidence type="ECO:0000256" key="4">
    <source>
        <dbReference type="ARBA" id="ARBA00022574"/>
    </source>
</evidence>
<evidence type="ECO:0000256" key="7">
    <source>
        <dbReference type="ARBA" id="ARBA00023017"/>
    </source>
</evidence>
<evidence type="ECO:0000313" key="16">
    <source>
        <dbReference type="Proteomes" id="UP001549920"/>
    </source>
</evidence>
<evidence type="ECO:0000256" key="10">
    <source>
        <dbReference type="ARBA" id="ARBA00023212"/>
    </source>
</evidence>
<dbReference type="SMART" id="SM00320">
    <property type="entry name" value="WD40"/>
    <property type="match status" value="3"/>
</dbReference>
<dbReference type="InterPro" id="IPR015943">
    <property type="entry name" value="WD40/YVTN_repeat-like_dom_sf"/>
</dbReference>
<keyword evidence="8" id="KW-0969">Cilium</keyword>
<comment type="similarity">
    <text evidence="2">Belongs to the dynein intermediate chain family.</text>
</comment>
<protein>
    <recommendedName>
        <fullName evidence="18">Dynein intermediate chain 3, ciliary</fullName>
    </recommendedName>
</protein>
<keyword evidence="6" id="KW-0677">Repeat</keyword>
<dbReference type="PANTHER" id="PTHR12442">
    <property type="entry name" value="DYNEIN INTERMEDIATE CHAIN"/>
    <property type="match status" value="1"/>
</dbReference>
<keyword evidence="10" id="KW-0206">Cytoskeleton</keyword>
<dbReference type="PANTHER" id="PTHR12442:SF7">
    <property type="entry name" value="DYNEIN AXONEMAL INTERMEDIATE CHAIN 2"/>
    <property type="match status" value="1"/>
</dbReference>
<keyword evidence="4" id="KW-0853">WD repeat</keyword>
<evidence type="ECO:0000256" key="8">
    <source>
        <dbReference type="ARBA" id="ARBA00023069"/>
    </source>
</evidence>
<evidence type="ECO:0000256" key="12">
    <source>
        <dbReference type="SAM" id="MobiDB-lite"/>
    </source>
</evidence>